<protein>
    <submittedName>
        <fullName evidence="1">Uncharacterized protein</fullName>
    </submittedName>
</protein>
<name>A0A1V4K7I0_PATFA</name>
<dbReference type="Proteomes" id="UP000190648">
    <property type="component" value="Unassembled WGS sequence"/>
</dbReference>
<sequence length="67" mass="7284">MPSVTAAVGGRYRRYQLPAVPGAGDDGCRLFPVRSVLDAIDSRYRQHSVPPALAAVSSRYHLFPGRT</sequence>
<evidence type="ECO:0000313" key="2">
    <source>
        <dbReference type="Proteomes" id="UP000190648"/>
    </source>
</evidence>
<keyword evidence="2" id="KW-1185">Reference proteome</keyword>
<comment type="caution">
    <text evidence="1">The sequence shown here is derived from an EMBL/GenBank/DDBJ whole genome shotgun (WGS) entry which is preliminary data.</text>
</comment>
<organism evidence="1 2">
    <name type="scientific">Patagioenas fasciata monilis</name>
    <dbReference type="NCBI Taxonomy" id="372326"/>
    <lineage>
        <taxon>Eukaryota</taxon>
        <taxon>Metazoa</taxon>
        <taxon>Chordata</taxon>
        <taxon>Craniata</taxon>
        <taxon>Vertebrata</taxon>
        <taxon>Euteleostomi</taxon>
        <taxon>Archelosauria</taxon>
        <taxon>Archosauria</taxon>
        <taxon>Dinosauria</taxon>
        <taxon>Saurischia</taxon>
        <taxon>Theropoda</taxon>
        <taxon>Coelurosauria</taxon>
        <taxon>Aves</taxon>
        <taxon>Neognathae</taxon>
        <taxon>Neoaves</taxon>
        <taxon>Columbimorphae</taxon>
        <taxon>Columbiformes</taxon>
        <taxon>Columbidae</taxon>
        <taxon>Patagioenas</taxon>
    </lineage>
</organism>
<dbReference type="EMBL" id="LSYS01004213">
    <property type="protein sequence ID" value="OPJ80323.1"/>
    <property type="molecule type" value="Genomic_DNA"/>
</dbReference>
<accession>A0A1V4K7I0</accession>
<reference evidence="1 2" key="1">
    <citation type="submission" date="2016-02" db="EMBL/GenBank/DDBJ databases">
        <title>Band-tailed pigeon sequencing and assembly.</title>
        <authorList>
            <person name="Soares A.E."/>
            <person name="Novak B.J."/>
            <person name="Rice E.S."/>
            <person name="O'Connell B."/>
            <person name="Chang D."/>
            <person name="Weber S."/>
            <person name="Shapiro B."/>
        </authorList>
    </citation>
    <scope>NUCLEOTIDE SEQUENCE [LARGE SCALE GENOMIC DNA]</scope>
    <source>
        <strain evidence="1">BTP2013</strain>
        <tissue evidence="1">Blood</tissue>
    </source>
</reference>
<dbReference type="AlphaFoldDB" id="A0A1V4K7I0"/>
<gene>
    <name evidence="1" type="ORF">AV530_009057</name>
</gene>
<evidence type="ECO:0000313" key="1">
    <source>
        <dbReference type="EMBL" id="OPJ80323.1"/>
    </source>
</evidence>
<proteinExistence type="predicted"/>